<evidence type="ECO:0000313" key="2">
    <source>
        <dbReference type="EMBL" id="QDT58166.1"/>
    </source>
</evidence>
<dbReference type="AlphaFoldDB" id="A0A517SPW2"/>
<evidence type="ECO:0000256" key="1">
    <source>
        <dbReference type="SAM" id="MobiDB-lite"/>
    </source>
</evidence>
<dbReference type="RefSeq" id="WP_145269122.1">
    <property type="nucleotide sequence ID" value="NZ_CP036272.1"/>
</dbReference>
<organism evidence="2 3">
    <name type="scientific">Stieleria bergensis</name>
    <dbReference type="NCBI Taxonomy" id="2528025"/>
    <lineage>
        <taxon>Bacteria</taxon>
        <taxon>Pseudomonadati</taxon>
        <taxon>Planctomycetota</taxon>
        <taxon>Planctomycetia</taxon>
        <taxon>Pirellulales</taxon>
        <taxon>Pirellulaceae</taxon>
        <taxon>Stieleria</taxon>
    </lineage>
</organism>
<accession>A0A517SPW2</accession>
<protein>
    <submittedName>
        <fullName evidence="2">Uncharacterized protein</fullName>
    </submittedName>
</protein>
<reference evidence="2 3" key="1">
    <citation type="submission" date="2019-02" db="EMBL/GenBank/DDBJ databases">
        <title>Deep-cultivation of Planctomycetes and their phenomic and genomic characterization uncovers novel biology.</title>
        <authorList>
            <person name="Wiegand S."/>
            <person name="Jogler M."/>
            <person name="Boedeker C."/>
            <person name="Pinto D."/>
            <person name="Vollmers J."/>
            <person name="Rivas-Marin E."/>
            <person name="Kohn T."/>
            <person name="Peeters S.H."/>
            <person name="Heuer A."/>
            <person name="Rast P."/>
            <person name="Oberbeckmann S."/>
            <person name="Bunk B."/>
            <person name="Jeske O."/>
            <person name="Meyerdierks A."/>
            <person name="Storesund J.E."/>
            <person name="Kallscheuer N."/>
            <person name="Luecker S."/>
            <person name="Lage O.M."/>
            <person name="Pohl T."/>
            <person name="Merkel B.J."/>
            <person name="Hornburger P."/>
            <person name="Mueller R.-W."/>
            <person name="Bruemmer F."/>
            <person name="Labrenz M."/>
            <person name="Spormann A.M."/>
            <person name="Op den Camp H."/>
            <person name="Overmann J."/>
            <person name="Amann R."/>
            <person name="Jetten M.S.M."/>
            <person name="Mascher T."/>
            <person name="Medema M.H."/>
            <person name="Devos D.P."/>
            <person name="Kaster A.-K."/>
            <person name="Ovreas L."/>
            <person name="Rohde M."/>
            <person name="Galperin M.Y."/>
            <person name="Jogler C."/>
        </authorList>
    </citation>
    <scope>NUCLEOTIDE SEQUENCE [LARGE SCALE GENOMIC DNA]</scope>
    <source>
        <strain evidence="2 3">SV_7m_r</strain>
    </source>
</reference>
<dbReference type="Proteomes" id="UP000315003">
    <property type="component" value="Chromosome"/>
</dbReference>
<evidence type="ECO:0000313" key="3">
    <source>
        <dbReference type="Proteomes" id="UP000315003"/>
    </source>
</evidence>
<keyword evidence="3" id="KW-1185">Reference proteome</keyword>
<name>A0A517SPW2_9BACT</name>
<feature type="region of interest" description="Disordered" evidence="1">
    <location>
        <begin position="1"/>
        <end position="63"/>
    </location>
</feature>
<sequence>MPLRKLWNSFRGEKAPLDQAAPEPQSPPKSTSSSASDGLQPQPVALKAPAKRSTSKRKSLSRDDQRWLDRLVKAEPHSILEIGIHDRSLDILDQLTRPGHSTPIRYIAVDEFEMGDSQVTLREYHQQLREFPAKAHLVPMPVQQGLQRVLTTYGQMDLVFWNHQEAPNQTQLQLLSRLAKPKTLLLTRTNDRWEDSLSQAMLDPVKRAA</sequence>
<gene>
    <name evidence="2" type="ORF">SV7mr_06550</name>
</gene>
<feature type="compositionally biased region" description="Basic residues" evidence="1">
    <location>
        <begin position="49"/>
        <end position="59"/>
    </location>
</feature>
<proteinExistence type="predicted"/>
<dbReference type="EMBL" id="CP036272">
    <property type="protein sequence ID" value="QDT58166.1"/>
    <property type="molecule type" value="Genomic_DNA"/>
</dbReference>
<dbReference type="OrthoDB" id="282063at2"/>